<feature type="region of interest" description="Disordered" evidence="1">
    <location>
        <begin position="188"/>
        <end position="219"/>
    </location>
</feature>
<dbReference type="PANTHER" id="PTHR44490">
    <property type="entry name" value="EUKARYOTIC TRANSLATION ELONGATION FACTOR 1 EPSILON-1"/>
    <property type="match status" value="1"/>
</dbReference>
<evidence type="ECO:0000313" key="4">
    <source>
        <dbReference type="Proteomes" id="UP001497482"/>
    </source>
</evidence>
<dbReference type="EMBL" id="OZ035843">
    <property type="protein sequence ID" value="CAL1596761.1"/>
    <property type="molecule type" value="Genomic_DNA"/>
</dbReference>
<dbReference type="Gene3D" id="1.20.1050.10">
    <property type="match status" value="1"/>
</dbReference>
<feature type="domain" description="Glutathione S-transferase C-terminal" evidence="2">
    <location>
        <begin position="96"/>
        <end position="132"/>
    </location>
</feature>
<accession>A0AAV2L382</accession>
<evidence type="ECO:0000256" key="1">
    <source>
        <dbReference type="SAM" id="MobiDB-lite"/>
    </source>
</evidence>
<evidence type="ECO:0000259" key="2">
    <source>
        <dbReference type="Pfam" id="PF00043"/>
    </source>
</evidence>
<feature type="region of interest" description="Disordered" evidence="1">
    <location>
        <begin position="236"/>
        <end position="255"/>
    </location>
</feature>
<dbReference type="InterPro" id="IPR036282">
    <property type="entry name" value="Glutathione-S-Trfase_C_sf"/>
</dbReference>
<dbReference type="GO" id="GO:0005737">
    <property type="term" value="C:cytoplasm"/>
    <property type="evidence" value="ECO:0007669"/>
    <property type="project" value="TreeGrafter"/>
</dbReference>
<proteinExistence type="predicted"/>
<keyword evidence="4" id="KW-1185">Reference proteome</keyword>
<dbReference type="InterPro" id="IPR042450">
    <property type="entry name" value="EEF1E1"/>
</dbReference>
<dbReference type="AlphaFoldDB" id="A0AAV2L382"/>
<dbReference type="Gene3D" id="3.40.30.90">
    <property type="match status" value="1"/>
</dbReference>
<dbReference type="GO" id="GO:0005634">
    <property type="term" value="C:nucleus"/>
    <property type="evidence" value="ECO:0007669"/>
    <property type="project" value="TreeGrafter"/>
</dbReference>
<sequence length="255" mass="28530">MRLSGSSLSVRNMAIRELSSLEKYLGLKKPNKYTTQGDKKVPVLQNNDGPPLVGLVTVGCHLVREAKRPELLGDGAEGRALVQQWLEYRVTKVDECSKEDTRTILKELNAYLEDKVYFVGNQITLADFFMYFGTHSLIVGLSVQEREQLYQSCGQQQQFEHQPLSQEIRDGLQSVPLPPLLMLRATAQAERGGEAKQAHQLPHTSSQPRPEPGPLGDRQPLRVISLALPRGEHWREAAAPGRKEHPRAPGSFCDM</sequence>
<dbReference type="PANTHER" id="PTHR44490:SF1">
    <property type="entry name" value="EUKARYOTIC TRANSLATION ELONGATION FACTOR 1 EPSILON-1"/>
    <property type="match status" value="1"/>
</dbReference>
<dbReference type="GO" id="GO:0043517">
    <property type="term" value="P:positive regulation of DNA damage response, signal transduction by p53 class mediator"/>
    <property type="evidence" value="ECO:0007669"/>
    <property type="project" value="InterPro"/>
</dbReference>
<organism evidence="3 4">
    <name type="scientific">Knipowitschia caucasica</name>
    <name type="common">Caucasian dwarf goby</name>
    <name type="synonym">Pomatoschistus caucasicus</name>
    <dbReference type="NCBI Taxonomy" id="637954"/>
    <lineage>
        <taxon>Eukaryota</taxon>
        <taxon>Metazoa</taxon>
        <taxon>Chordata</taxon>
        <taxon>Craniata</taxon>
        <taxon>Vertebrata</taxon>
        <taxon>Euteleostomi</taxon>
        <taxon>Actinopterygii</taxon>
        <taxon>Neopterygii</taxon>
        <taxon>Teleostei</taxon>
        <taxon>Neoteleostei</taxon>
        <taxon>Acanthomorphata</taxon>
        <taxon>Gobiaria</taxon>
        <taxon>Gobiiformes</taxon>
        <taxon>Gobioidei</taxon>
        <taxon>Gobiidae</taxon>
        <taxon>Gobiinae</taxon>
        <taxon>Knipowitschia</taxon>
    </lineage>
</organism>
<dbReference type="Pfam" id="PF00043">
    <property type="entry name" value="GST_C"/>
    <property type="match status" value="1"/>
</dbReference>
<dbReference type="SUPFAM" id="SSF47616">
    <property type="entry name" value="GST C-terminal domain-like"/>
    <property type="match status" value="1"/>
</dbReference>
<evidence type="ECO:0000313" key="3">
    <source>
        <dbReference type="EMBL" id="CAL1596761.1"/>
    </source>
</evidence>
<gene>
    <name evidence="3" type="ORF">KC01_LOCUS25386</name>
</gene>
<feature type="compositionally biased region" description="Basic and acidic residues" evidence="1">
    <location>
        <begin position="236"/>
        <end position="247"/>
    </location>
</feature>
<protein>
    <recommendedName>
        <fullName evidence="2">Glutathione S-transferase C-terminal domain-containing protein</fullName>
    </recommendedName>
</protein>
<dbReference type="InterPro" id="IPR004046">
    <property type="entry name" value="GST_C"/>
</dbReference>
<dbReference type="Proteomes" id="UP001497482">
    <property type="component" value="Chromosome 21"/>
</dbReference>
<reference evidence="3 4" key="1">
    <citation type="submission" date="2024-04" db="EMBL/GenBank/DDBJ databases">
        <authorList>
            <person name="Waldvogel A.-M."/>
            <person name="Schoenle A."/>
        </authorList>
    </citation>
    <scope>NUCLEOTIDE SEQUENCE [LARGE SCALE GENOMIC DNA]</scope>
</reference>
<name>A0AAV2L382_KNICA</name>
<dbReference type="GO" id="GO:0017101">
    <property type="term" value="C:aminoacyl-tRNA synthetase multienzyme complex"/>
    <property type="evidence" value="ECO:0007669"/>
    <property type="project" value="InterPro"/>
</dbReference>